<dbReference type="PANTHER" id="PTHR46630">
    <property type="entry name" value="TETRATRICOPEPTIDE REPEAT PROTEIN 29"/>
    <property type="match status" value="1"/>
</dbReference>
<dbReference type="PROSITE" id="PS50005">
    <property type="entry name" value="TPR"/>
    <property type="match status" value="1"/>
</dbReference>
<keyword evidence="2" id="KW-0963">Cytoplasm</keyword>
<evidence type="ECO:0008006" key="9">
    <source>
        <dbReference type="Google" id="ProtNLM"/>
    </source>
</evidence>
<evidence type="ECO:0000256" key="4">
    <source>
        <dbReference type="ARBA" id="ARBA00022803"/>
    </source>
</evidence>
<comment type="subcellular location">
    <subcellularLocation>
        <location evidence="1">Cytoplasm</location>
    </subcellularLocation>
</comment>
<dbReference type="InterPro" id="IPR019734">
    <property type="entry name" value="TPR_rpt"/>
</dbReference>
<name>A0A660SIH4_UNCT6</name>
<dbReference type="GO" id="GO:0005737">
    <property type="term" value="C:cytoplasm"/>
    <property type="evidence" value="ECO:0007669"/>
    <property type="project" value="UniProtKB-SubCell"/>
</dbReference>
<evidence type="ECO:0000313" key="7">
    <source>
        <dbReference type="EMBL" id="RKX70584.1"/>
    </source>
</evidence>
<gene>
    <name evidence="7" type="ORF">DRP43_03210</name>
</gene>
<reference evidence="7 8" key="1">
    <citation type="submission" date="2018-06" db="EMBL/GenBank/DDBJ databases">
        <title>Extensive metabolic versatility and redundancy in microbially diverse, dynamic hydrothermal sediments.</title>
        <authorList>
            <person name="Dombrowski N."/>
            <person name="Teske A."/>
            <person name="Baker B.J."/>
        </authorList>
    </citation>
    <scope>NUCLEOTIDE SEQUENCE [LARGE SCALE GENOMIC DNA]</scope>
    <source>
        <strain evidence="7">B10_G13</strain>
    </source>
</reference>
<organism evidence="7 8">
    <name type="scientific">candidate division TA06 bacterium</name>
    <dbReference type="NCBI Taxonomy" id="2250710"/>
    <lineage>
        <taxon>Bacteria</taxon>
        <taxon>Bacteria division TA06</taxon>
    </lineage>
</organism>
<feature type="repeat" description="TPR" evidence="6">
    <location>
        <begin position="141"/>
        <end position="174"/>
    </location>
</feature>
<comment type="caution">
    <text evidence="7">The sequence shown here is derived from an EMBL/GenBank/DDBJ whole genome shotgun (WGS) entry which is preliminary data.</text>
</comment>
<protein>
    <recommendedName>
        <fullName evidence="9">MalT-like TPR region domain-containing protein</fullName>
    </recommendedName>
</protein>
<dbReference type="SMART" id="SM00028">
    <property type="entry name" value="TPR"/>
    <property type="match status" value="6"/>
</dbReference>
<dbReference type="SUPFAM" id="SSF48452">
    <property type="entry name" value="TPR-like"/>
    <property type="match status" value="1"/>
</dbReference>
<evidence type="ECO:0000256" key="3">
    <source>
        <dbReference type="ARBA" id="ARBA00022737"/>
    </source>
</evidence>
<dbReference type="Pfam" id="PF13424">
    <property type="entry name" value="TPR_12"/>
    <property type="match status" value="2"/>
</dbReference>
<evidence type="ECO:0000256" key="6">
    <source>
        <dbReference type="PROSITE-ProRule" id="PRU00339"/>
    </source>
</evidence>
<dbReference type="InterPro" id="IPR011990">
    <property type="entry name" value="TPR-like_helical_dom_sf"/>
</dbReference>
<accession>A0A660SIH4</accession>
<dbReference type="PANTHER" id="PTHR46630:SF1">
    <property type="entry name" value="TETRATRICOPEPTIDE REPEAT PROTEIN 29"/>
    <property type="match status" value="1"/>
</dbReference>
<evidence type="ECO:0000256" key="2">
    <source>
        <dbReference type="ARBA" id="ARBA00022490"/>
    </source>
</evidence>
<feature type="non-terminal residue" evidence="7">
    <location>
        <position position="1"/>
    </location>
</feature>
<evidence type="ECO:0000256" key="1">
    <source>
        <dbReference type="ARBA" id="ARBA00004496"/>
    </source>
</evidence>
<keyword evidence="4 6" id="KW-0802">TPR repeat</keyword>
<sequence>SLRWCQDGLKNIRNYNNIIASKILFQISVIYFRKANYKKTLEYAIKSRKIAKRLLHIQDVAFANSFIGHAYHFMGDFTNSEKYHKENLGIGKKENDLFRIAYSYDSLGCIYKDKDNLSKSINYLNKSLEIFEKINYPLHCADVYGDIGELYFLMGKPDNALKYYNLSFKIINNIGYIYELIKLYRRYAEYYLFKGNAKKALHNAKKALELAKTSGEKLEQGRINHTLGKIYNTKKMHKISRECFNKSIDIFKNIYANYYLDKVYFDLDKINQSNSEN</sequence>
<dbReference type="EMBL" id="QNBD01000128">
    <property type="protein sequence ID" value="RKX70584.1"/>
    <property type="molecule type" value="Genomic_DNA"/>
</dbReference>
<dbReference type="Proteomes" id="UP000271125">
    <property type="component" value="Unassembled WGS sequence"/>
</dbReference>
<dbReference type="AlphaFoldDB" id="A0A660SIH4"/>
<evidence type="ECO:0000256" key="5">
    <source>
        <dbReference type="ARBA" id="ARBA00038253"/>
    </source>
</evidence>
<dbReference type="Gene3D" id="1.25.40.10">
    <property type="entry name" value="Tetratricopeptide repeat domain"/>
    <property type="match status" value="1"/>
</dbReference>
<proteinExistence type="inferred from homology"/>
<comment type="similarity">
    <text evidence="5">Belongs to the Rap family.</text>
</comment>
<evidence type="ECO:0000313" key="8">
    <source>
        <dbReference type="Proteomes" id="UP000271125"/>
    </source>
</evidence>
<dbReference type="Pfam" id="PF13181">
    <property type="entry name" value="TPR_8"/>
    <property type="match status" value="1"/>
</dbReference>
<dbReference type="InterPro" id="IPR051476">
    <property type="entry name" value="Bac_ResReg_Asp_Phosphatase"/>
</dbReference>
<keyword evidence="3" id="KW-0677">Repeat</keyword>